<accession>A0AAV5UAK1</accession>
<protein>
    <recommendedName>
        <fullName evidence="3 8">Pre-mRNA-splicing factor SLU7</fullName>
    </recommendedName>
</protein>
<feature type="compositionally biased region" description="Basic and acidic residues" evidence="9">
    <location>
        <begin position="615"/>
        <end position="648"/>
    </location>
</feature>
<evidence type="ECO:0000256" key="7">
    <source>
        <dbReference type="ARBA" id="ARBA00023242"/>
    </source>
</evidence>
<keyword evidence="5 8" id="KW-0747">Spliceosome</keyword>
<feature type="region of interest" description="Disordered" evidence="9">
    <location>
        <begin position="221"/>
        <end position="255"/>
    </location>
</feature>
<keyword evidence="4 8" id="KW-0507">mRNA processing</keyword>
<feature type="region of interest" description="Disordered" evidence="9">
    <location>
        <begin position="26"/>
        <end position="45"/>
    </location>
</feature>
<keyword evidence="12" id="KW-1185">Reference proteome</keyword>
<evidence type="ECO:0000313" key="12">
    <source>
        <dbReference type="Proteomes" id="UP001432027"/>
    </source>
</evidence>
<feature type="compositionally biased region" description="Basic residues" evidence="9">
    <location>
        <begin position="568"/>
        <end position="592"/>
    </location>
</feature>
<dbReference type="EMBL" id="BTSX01000006">
    <property type="protein sequence ID" value="GMT03832.1"/>
    <property type="molecule type" value="Genomic_DNA"/>
</dbReference>
<evidence type="ECO:0000256" key="3">
    <source>
        <dbReference type="ARBA" id="ARBA00021377"/>
    </source>
</evidence>
<dbReference type="InterPro" id="IPR039974">
    <property type="entry name" value="Splicing_factor_SLU7"/>
</dbReference>
<evidence type="ECO:0000259" key="10">
    <source>
        <dbReference type="Pfam" id="PF11708"/>
    </source>
</evidence>
<evidence type="ECO:0000256" key="9">
    <source>
        <dbReference type="SAM" id="MobiDB-lite"/>
    </source>
</evidence>
<evidence type="ECO:0000256" key="5">
    <source>
        <dbReference type="ARBA" id="ARBA00022728"/>
    </source>
</evidence>
<evidence type="ECO:0000256" key="6">
    <source>
        <dbReference type="ARBA" id="ARBA00023187"/>
    </source>
</evidence>
<feature type="compositionally biased region" description="Basic and acidic residues" evidence="9">
    <location>
        <begin position="32"/>
        <end position="45"/>
    </location>
</feature>
<evidence type="ECO:0000256" key="8">
    <source>
        <dbReference type="RuleBase" id="RU367071"/>
    </source>
</evidence>
<evidence type="ECO:0000256" key="1">
    <source>
        <dbReference type="ARBA" id="ARBA00004123"/>
    </source>
</evidence>
<dbReference type="AlphaFoldDB" id="A0AAV5UAK1"/>
<feature type="domain" description="Pre-mRNA-splicing factor SLU7" evidence="10">
    <location>
        <begin position="173"/>
        <end position="454"/>
    </location>
</feature>
<evidence type="ECO:0000256" key="2">
    <source>
        <dbReference type="ARBA" id="ARBA00007203"/>
    </source>
</evidence>
<comment type="subunit">
    <text evidence="8">Associated with the spliceosome.</text>
</comment>
<feature type="non-terminal residue" evidence="11">
    <location>
        <position position="1"/>
    </location>
</feature>
<feature type="compositionally biased region" description="Basic and acidic residues" evidence="9">
    <location>
        <begin position="234"/>
        <end position="248"/>
    </location>
</feature>
<dbReference type="PANTHER" id="PTHR12942">
    <property type="entry name" value="STEP II SPLICING FACTOR SLU7"/>
    <property type="match status" value="1"/>
</dbReference>
<dbReference type="PANTHER" id="PTHR12942:SF2">
    <property type="entry name" value="PRE-MRNA-SPLICING FACTOR SLU7"/>
    <property type="match status" value="1"/>
</dbReference>
<dbReference type="Pfam" id="PF11708">
    <property type="entry name" value="Slu7"/>
    <property type="match status" value="1"/>
</dbReference>
<dbReference type="GO" id="GO:0030628">
    <property type="term" value="F:pre-mRNA 3'-splice site binding"/>
    <property type="evidence" value="ECO:0007669"/>
    <property type="project" value="UniProtKB-UniRule"/>
</dbReference>
<organism evidence="11 12">
    <name type="scientific">Pristionchus entomophagus</name>
    <dbReference type="NCBI Taxonomy" id="358040"/>
    <lineage>
        <taxon>Eukaryota</taxon>
        <taxon>Metazoa</taxon>
        <taxon>Ecdysozoa</taxon>
        <taxon>Nematoda</taxon>
        <taxon>Chromadorea</taxon>
        <taxon>Rhabditida</taxon>
        <taxon>Rhabditina</taxon>
        <taxon>Diplogasteromorpha</taxon>
        <taxon>Diplogasteroidea</taxon>
        <taxon>Neodiplogasteridae</taxon>
        <taxon>Pristionchus</taxon>
    </lineage>
</organism>
<dbReference type="GO" id="GO:0000398">
    <property type="term" value="P:mRNA splicing, via spliceosome"/>
    <property type="evidence" value="ECO:0007669"/>
    <property type="project" value="UniProtKB-UniRule"/>
</dbReference>
<dbReference type="Proteomes" id="UP001432027">
    <property type="component" value="Unassembled WGS sequence"/>
</dbReference>
<comment type="function">
    <text evidence="8">Involved in pre-mRNA splicing.</text>
</comment>
<reference evidence="11" key="1">
    <citation type="submission" date="2023-10" db="EMBL/GenBank/DDBJ databases">
        <title>Genome assembly of Pristionchus species.</title>
        <authorList>
            <person name="Yoshida K."/>
            <person name="Sommer R.J."/>
        </authorList>
    </citation>
    <scope>NUCLEOTIDE SEQUENCE</scope>
    <source>
        <strain evidence="11">RS0144</strain>
    </source>
</reference>
<feature type="compositionally biased region" description="Basic and acidic residues" evidence="9">
    <location>
        <begin position="542"/>
        <end position="567"/>
    </location>
</feature>
<evidence type="ECO:0000313" key="11">
    <source>
        <dbReference type="EMBL" id="GMT03832.1"/>
    </source>
</evidence>
<keyword evidence="7 8" id="KW-0539">Nucleus</keyword>
<name>A0AAV5UAK1_9BILA</name>
<feature type="region of interest" description="Disordered" evidence="9">
    <location>
        <begin position="493"/>
        <end position="648"/>
    </location>
</feature>
<feature type="compositionally biased region" description="Low complexity" evidence="9">
    <location>
        <begin position="593"/>
        <end position="607"/>
    </location>
</feature>
<gene>
    <name evidence="11" type="ORF">PENTCL1PPCAC_26006</name>
</gene>
<comment type="similarity">
    <text evidence="2 8">Belongs to the SLU7 family.</text>
</comment>
<dbReference type="GO" id="GO:0005681">
    <property type="term" value="C:spliceosomal complex"/>
    <property type="evidence" value="ECO:0007669"/>
    <property type="project" value="UniProtKB-UniRule"/>
</dbReference>
<comment type="subcellular location">
    <subcellularLocation>
        <location evidence="1 8">Nucleus</location>
    </subcellularLocation>
</comment>
<feature type="compositionally biased region" description="Basic and acidic residues" evidence="9">
    <location>
        <begin position="494"/>
        <end position="525"/>
    </location>
</feature>
<proteinExistence type="inferred from homology"/>
<dbReference type="InterPro" id="IPR021715">
    <property type="entry name" value="Slu7_dom"/>
</dbReference>
<keyword evidence="6 8" id="KW-0508">mRNA splicing</keyword>
<evidence type="ECO:0000256" key="4">
    <source>
        <dbReference type="ARBA" id="ARBA00022664"/>
    </source>
</evidence>
<comment type="caution">
    <text evidence="11">The sequence shown here is derived from an EMBL/GenBank/DDBJ whole genome shotgun (WGS) entry which is preliminary data.</text>
</comment>
<sequence length="684" mass="78974">FQLVFDLVKMSGFKAQTPVSALIRTGKGGGGVDERKTRDSFRKEKDLEEDRKLGIEPACVDVDSGRDINPHIPQFITQTPWYVPAEGPTLKHQRPHWERQQEIDSGVHEWYKRGQQETSSKPVKFKPGSCENCGATTHKKRDCFERPRKMGAKHTNDDIAADDYLQPKLRLTSWEAKRDRWNGYDNTAYSEVIKEHEKQEEVRKIIKAEKLKEEKAIADAAKEKADADAENSADETKAEEEKVEKPVGEENTEEKVDEDLYAEDADMQSSVDMDSRTRITVRNLRIREDTAKYLYNLNENAPYYDPKSRSMRENPLAGVKGKEQQAAKFSGENFVRYTGEVVDANEAQVFAWSARCQGIDVHALAEPTKLEQLQRDFKSEKKDVKEETKKKLLEKYGGDEHLQAPPKELLLAQSEAYVEYSRKGTLLKGEERPLIKSRYEEDVYPKNHTAIFGSYWAVGRWGFRCCHSFVKQSYCIGEQGYAVNDEMAALPSMTKKETKEEEPIEDKSKEVKEEEEEKKEVKEESSSSSSSSSSESEDSEEEKEKQKKKKEEAAEEEKRRSERESRKRDRRREKRKRRAEKMGGKRKRKRHNSSSSESARSVDSSASEVEEDNTEDAKLQREVAKALKEEKKARKEAKKNERDRKYNTTYEIKKPSELEVEAYKLTQVHAADPMAKFIEEKRNK</sequence>